<evidence type="ECO:0000313" key="1">
    <source>
        <dbReference type="EMBL" id="TKR70727.1"/>
    </source>
</evidence>
<sequence length="75" mass="8511">MCPKTASETDILCLVCWEIGWEIPFYGQESFYRSFGFDLPSFDVRLHELNGLYRITVARGSSAYHPCTEGVSKAI</sequence>
<accession>A0A4U5MMK0</accession>
<name>A0A4U5MMK0_STECR</name>
<protein>
    <submittedName>
        <fullName evidence="1">Uncharacterized protein</fullName>
    </submittedName>
</protein>
<reference evidence="1 2" key="2">
    <citation type="journal article" date="2019" name="G3 (Bethesda)">
        <title>Hybrid Assembly of the Genome of the Entomopathogenic Nematode Steinernema carpocapsae Identifies the X-Chromosome.</title>
        <authorList>
            <person name="Serra L."/>
            <person name="Macchietto M."/>
            <person name="Macias-Munoz A."/>
            <person name="McGill C.J."/>
            <person name="Rodriguez I.M."/>
            <person name="Rodriguez B."/>
            <person name="Murad R."/>
            <person name="Mortazavi A."/>
        </authorList>
    </citation>
    <scope>NUCLEOTIDE SEQUENCE [LARGE SCALE GENOMIC DNA]</scope>
    <source>
        <strain evidence="1 2">ALL</strain>
    </source>
</reference>
<dbReference type="EMBL" id="AZBU02000007">
    <property type="protein sequence ID" value="TKR70727.1"/>
    <property type="molecule type" value="Genomic_DNA"/>
</dbReference>
<evidence type="ECO:0000313" key="2">
    <source>
        <dbReference type="Proteomes" id="UP000298663"/>
    </source>
</evidence>
<keyword evidence="2" id="KW-1185">Reference proteome</keyword>
<proteinExistence type="predicted"/>
<comment type="caution">
    <text evidence="1">The sequence shown here is derived from an EMBL/GenBank/DDBJ whole genome shotgun (WGS) entry which is preliminary data.</text>
</comment>
<reference evidence="1 2" key="1">
    <citation type="journal article" date="2015" name="Genome Biol.">
        <title>Comparative genomics of Steinernema reveals deeply conserved gene regulatory networks.</title>
        <authorList>
            <person name="Dillman A.R."/>
            <person name="Macchietto M."/>
            <person name="Porter C.F."/>
            <person name="Rogers A."/>
            <person name="Williams B."/>
            <person name="Antoshechkin I."/>
            <person name="Lee M.M."/>
            <person name="Goodwin Z."/>
            <person name="Lu X."/>
            <person name="Lewis E.E."/>
            <person name="Goodrich-Blair H."/>
            <person name="Stock S.P."/>
            <person name="Adams B.J."/>
            <person name="Sternberg P.W."/>
            <person name="Mortazavi A."/>
        </authorList>
    </citation>
    <scope>NUCLEOTIDE SEQUENCE [LARGE SCALE GENOMIC DNA]</scope>
    <source>
        <strain evidence="1 2">ALL</strain>
    </source>
</reference>
<dbReference type="Proteomes" id="UP000298663">
    <property type="component" value="Unassembled WGS sequence"/>
</dbReference>
<dbReference type="AlphaFoldDB" id="A0A4U5MMK0"/>
<organism evidence="1 2">
    <name type="scientific">Steinernema carpocapsae</name>
    <name type="common">Entomopathogenic nematode</name>
    <dbReference type="NCBI Taxonomy" id="34508"/>
    <lineage>
        <taxon>Eukaryota</taxon>
        <taxon>Metazoa</taxon>
        <taxon>Ecdysozoa</taxon>
        <taxon>Nematoda</taxon>
        <taxon>Chromadorea</taxon>
        <taxon>Rhabditida</taxon>
        <taxon>Tylenchina</taxon>
        <taxon>Panagrolaimomorpha</taxon>
        <taxon>Strongyloidoidea</taxon>
        <taxon>Steinernematidae</taxon>
        <taxon>Steinernema</taxon>
    </lineage>
</organism>
<gene>
    <name evidence="1" type="ORF">L596_022714</name>
</gene>